<name>A0AAV1CX29_OLDCO</name>
<gene>
    <name evidence="2" type="ORF">OLC1_LOCUS9155</name>
</gene>
<sequence length="122" mass="13204">MGPGDSLVKHKEKDTVTGEGSGAMRWTGVVRTGLVLEDAGQISSGGGEGNRGDRLEVPQGTTLASMLEQVRNSGVVPIRAGGLGLMGDDVDMKINEAWEQAFDEEFTEEKREEGERRERWGI</sequence>
<evidence type="ECO:0000313" key="2">
    <source>
        <dbReference type="EMBL" id="CAI9099073.1"/>
    </source>
</evidence>
<accession>A0AAV1CX29</accession>
<protein>
    <submittedName>
        <fullName evidence="2">OLC1v1035842C1</fullName>
    </submittedName>
</protein>
<dbReference type="Proteomes" id="UP001161247">
    <property type="component" value="Chromosome 3"/>
</dbReference>
<evidence type="ECO:0000313" key="3">
    <source>
        <dbReference type="Proteomes" id="UP001161247"/>
    </source>
</evidence>
<organism evidence="2 3">
    <name type="scientific">Oldenlandia corymbosa var. corymbosa</name>
    <dbReference type="NCBI Taxonomy" id="529605"/>
    <lineage>
        <taxon>Eukaryota</taxon>
        <taxon>Viridiplantae</taxon>
        <taxon>Streptophyta</taxon>
        <taxon>Embryophyta</taxon>
        <taxon>Tracheophyta</taxon>
        <taxon>Spermatophyta</taxon>
        <taxon>Magnoliopsida</taxon>
        <taxon>eudicotyledons</taxon>
        <taxon>Gunneridae</taxon>
        <taxon>Pentapetalae</taxon>
        <taxon>asterids</taxon>
        <taxon>lamiids</taxon>
        <taxon>Gentianales</taxon>
        <taxon>Rubiaceae</taxon>
        <taxon>Rubioideae</taxon>
        <taxon>Spermacoceae</taxon>
        <taxon>Hedyotis-Oldenlandia complex</taxon>
        <taxon>Oldenlandia</taxon>
    </lineage>
</organism>
<proteinExistence type="predicted"/>
<feature type="region of interest" description="Disordered" evidence="1">
    <location>
        <begin position="1"/>
        <end position="24"/>
    </location>
</feature>
<dbReference type="EMBL" id="OX459120">
    <property type="protein sequence ID" value="CAI9099073.1"/>
    <property type="molecule type" value="Genomic_DNA"/>
</dbReference>
<reference evidence="2" key="1">
    <citation type="submission" date="2023-03" db="EMBL/GenBank/DDBJ databases">
        <authorList>
            <person name="Julca I."/>
        </authorList>
    </citation>
    <scope>NUCLEOTIDE SEQUENCE</scope>
</reference>
<feature type="compositionally biased region" description="Basic and acidic residues" evidence="1">
    <location>
        <begin position="7"/>
        <end position="16"/>
    </location>
</feature>
<dbReference type="AlphaFoldDB" id="A0AAV1CX29"/>
<keyword evidence="3" id="KW-1185">Reference proteome</keyword>
<evidence type="ECO:0000256" key="1">
    <source>
        <dbReference type="SAM" id="MobiDB-lite"/>
    </source>
</evidence>